<name>A0A348B6C6_9CREN</name>
<dbReference type="AlphaFoldDB" id="A0A348B6C6"/>
<evidence type="ECO:0000313" key="2">
    <source>
        <dbReference type="EMBL" id="GGT97915.1"/>
    </source>
</evidence>
<dbReference type="RefSeq" id="WP_158613812.1">
    <property type="nucleotide sequence ID" value="NZ_AP018553.1"/>
</dbReference>
<dbReference type="EMBL" id="BMQS01000012">
    <property type="protein sequence ID" value="GGT97915.1"/>
    <property type="molecule type" value="Genomic_DNA"/>
</dbReference>
<reference evidence="1" key="3">
    <citation type="journal article" date="2019" name="BMC Res. Notes">
        <title>Complete genome sequence of the Sulfodiicoccus acidiphilus strain HS-1T, the first crenarchaeon that lacks polB3, isolated from an acidic hot spring in Ohwaku-dani, Hakone, Japan.</title>
        <authorList>
            <person name="Sakai H.D."/>
            <person name="Kurosawa N."/>
        </authorList>
    </citation>
    <scope>NUCLEOTIDE SEQUENCE</scope>
    <source>
        <strain evidence="1">HS-1</strain>
    </source>
</reference>
<evidence type="ECO:0000313" key="3">
    <source>
        <dbReference type="Proteomes" id="UP000276741"/>
    </source>
</evidence>
<dbReference type="Proteomes" id="UP000616143">
    <property type="component" value="Unassembled WGS sequence"/>
</dbReference>
<proteinExistence type="predicted"/>
<accession>A0A348B6C6</accession>
<protein>
    <recommendedName>
        <fullName evidence="4">FdrA domain protein</fullName>
    </recommendedName>
</protein>
<gene>
    <name evidence="2" type="ORF">GCM10007116_14340</name>
    <name evidence="1" type="ORF">HS1genome_2117</name>
</gene>
<evidence type="ECO:0008006" key="4">
    <source>
        <dbReference type="Google" id="ProtNLM"/>
    </source>
</evidence>
<keyword evidence="3" id="KW-1185">Reference proteome</keyword>
<evidence type="ECO:0000313" key="1">
    <source>
        <dbReference type="EMBL" id="BBD73728.1"/>
    </source>
</evidence>
<dbReference type="EMBL" id="AP018553">
    <property type="protein sequence ID" value="BBD73728.1"/>
    <property type="molecule type" value="Genomic_DNA"/>
</dbReference>
<sequence>MKGADSLASQRITVINVGSSHFHEELKRQGVTTLQVNWRPPVELEKDIEDILKEVL</sequence>
<organism evidence="1 3">
    <name type="scientific">Sulfodiicoccus acidiphilus</name>
    <dbReference type="NCBI Taxonomy" id="1670455"/>
    <lineage>
        <taxon>Archaea</taxon>
        <taxon>Thermoproteota</taxon>
        <taxon>Thermoprotei</taxon>
        <taxon>Sulfolobales</taxon>
        <taxon>Sulfolobaceae</taxon>
        <taxon>Sulfodiicoccus</taxon>
    </lineage>
</organism>
<dbReference type="GeneID" id="43516680"/>
<dbReference type="KEGG" id="sacd:HS1genome_2117"/>
<dbReference type="Proteomes" id="UP000276741">
    <property type="component" value="Chromosome"/>
</dbReference>
<reference evidence="3" key="2">
    <citation type="submission" date="2018-04" db="EMBL/GenBank/DDBJ databases">
        <title>Complete genome sequence of Sulfodiicoccus acidiphilus strain HS-1.</title>
        <authorList>
            <person name="Sakai H.D."/>
            <person name="Kurosawa N."/>
        </authorList>
    </citation>
    <scope>NUCLEOTIDE SEQUENCE [LARGE SCALE GENOMIC DNA]</scope>
    <source>
        <strain evidence="3">HS-1</strain>
    </source>
</reference>
<dbReference type="Gene3D" id="3.40.50.720">
    <property type="entry name" value="NAD(P)-binding Rossmann-like Domain"/>
    <property type="match status" value="1"/>
</dbReference>
<reference evidence="2" key="4">
    <citation type="submission" date="2020-09" db="EMBL/GenBank/DDBJ databases">
        <authorList>
            <person name="Sun Q."/>
            <person name="Ohkuma M."/>
        </authorList>
    </citation>
    <scope>NUCLEOTIDE SEQUENCE</scope>
    <source>
        <strain evidence="2">JCM 31740</strain>
    </source>
</reference>
<reference evidence="2" key="1">
    <citation type="journal article" date="2014" name="Int. J. Syst. Evol. Microbiol.">
        <title>Complete genome sequence of Corynebacterium casei LMG S-19264T (=DSM 44701T), isolated from a smear-ripened cheese.</title>
        <authorList>
            <consortium name="US DOE Joint Genome Institute (JGI-PGF)"/>
            <person name="Walter F."/>
            <person name="Albersmeier A."/>
            <person name="Kalinowski J."/>
            <person name="Ruckert C."/>
        </authorList>
    </citation>
    <scope>NUCLEOTIDE SEQUENCE</scope>
    <source>
        <strain evidence="2">JCM 31740</strain>
    </source>
</reference>